<sequence>MKLQWICLACLTIVDALIFPGMSANKSCEVNNSKGMCIPIKSCTTKSEDICDLFQEIVYTCCVESALEVGNIHVRGLESSETECSITLDNPDIDQYSYLAVLEWDSVFDKSNFKCGGVLVNPKYIITAAHCVDRTVGPPKFARIGGKDLKFDHINTIDIQRIIVHPNYKPELSYFNY</sequence>
<dbReference type="InterPro" id="IPR018114">
    <property type="entry name" value="TRYPSIN_HIS"/>
</dbReference>
<dbReference type="Proteomes" id="UP000015102">
    <property type="component" value="Unassembled WGS sequence"/>
</dbReference>
<organism evidence="3 4">
    <name type="scientific">Megaselia scalaris</name>
    <name type="common">Humpbacked fly</name>
    <name type="synonym">Phora scalaris</name>
    <dbReference type="NCBI Taxonomy" id="36166"/>
    <lineage>
        <taxon>Eukaryota</taxon>
        <taxon>Metazoa</taxon>
        <taxon>Ecdysozoa</taxon>
        <taxon>Arthropoda</taxon>
        <taxon>Hexapoda</taxon>
        <taxon>Insecta</taxon>
        <taxon>Pterygota</taxon>
        <taxon>Neoptera</taxon>
        <taxon>Endopterygota</taxon>
        <taxon>Diptera</taxon>
        <taxon>Brachycera</taxon>
        <taxon>Muscomorpha</taxon>
        <taxon>Platypezoidea</taxon>
        <taxon>Phoridae</taxon>
        <taxon>Megaseliini</taxon>
        <taxon>Megaselia</taxon>
    </lineage>
</organism>
<dbReference type="InterPro" id="IPR009003">
    <property type="entry name" value="Peptidase_S1_PA"/>
</dbReference>
<dbReference type="GO" id="GO:0004252">
    <property type="term" value="F:serine-type endopeptidase activity"/>
    <property type="evidence" value="ECO:0007669"/>
    <property type="project" value="InterPro"/>
</dbReference>
<dbReference type="PANTHER" id="PTHR24260:SF136">
    <property type="entry name" value="GH08193P-RELATED"/>
    <property type="match status" value="1"/>
</dbReference>
<dbReference type="AlphaFoldDB" id="T1H485"/>
<dbReference type="PANTHER" id="PTHR24260">
    <property type="match status" value="1"/>
</dbReference>
<feature type="domain" description="Peptidase S1" evidence="2">
    <location>
        <begin position="110"/>
        <end position="171"/>
    </location>
</feature>
<evidence type="ECO:0000313" key="4">
    <source>
        <dbReference type="Proteomes" id="UP000015102"/>
    </source>
</evidence>
<dbReference type="EnsemblMetazoa" id="MESCA011089-RA">
    <property type="protein sequence ID" value="MESCA011089-PA"/>
    <property type="gene ID" value="MESCA011089"/>
</dbReference>
<dbReference type="SUPFAM" id="SSF50494">
    <property type="entry name" value="Trypsin-like serine proteases"/>
    <property type="match status" value="1"/>
</dbReference>
<reference evidence="4" key="1">
    <citation type="submission" date="2013-02" db="EMBL/GenBank/DDBJ databases">
        <authorList>
            <person name="Hughes D."/>
        </authorList>
    </citation>
    <scope>NUCLEOTIDE SEQUENCE</scope>
    <source>
        <strain>Durham</strain>
        <strain evidence="4">NC isolate 2 -- Noor lab</strain>
    </source>
</reference>
<protein>
    <recommendedName>
        <fullName evidence="2">Peptidase S1 domain-containing protein</fullName>
    </recommendedName>
</protein>
<dbReference type="Pfam" id="PF00089">
    <property type="entry name" value="Trypsin"/>
    <property type="match status" value="1"/>
</dbReference>
<proteinExistence type="predicted"/>
<dbReference type="HOGENOM" id="CLU_1521539_0_0_1"/>
<keyword evidence="1" id="KW-0732">Signal</keyword>
<dbReference type="EMBL" id="CAQQ02382265">
    <property type="status" value="NOT_ANNOTATED_CDS"/>
    <property type="molecule type" value="Genomic_DNA"/>
</dbReference>
<dbReference type="PROSITE" id="PS00134">
    <property type="entry name" value="TRYPSIN_HIS"/>
    <property type="match status" value="1"/>
</dbReference>
<accession>T1H485</accession>
<dbReference type="GO" id="GO:0006508">
    <property type="term" value="P:proteolysis"/>
    <property type="evidence" value="ECO:0007669"/>
    <property type="project" value="InterPro"/>
</dbReference>
<keyword evidence="4" id="KW-1185">Reference proteome</keyword>
<dbReference type="STRING" id="36166.T1H485"/>
<evidence type="ECO:0000313" key="3">
    <source>
        <dbReference type="EnsemblMetazoa" id="MESCA011089-PA"/>
    </source>
</evidence>
<evidence type="ECO:0000259" key="2">
    <source>
        <dbReference type="Pfam" id="PF00089"/>
    </source>
</evidence>
<dbReference type="InterPro" id="IPR001254">
    <property type="entry name" value="Trypsin_dom"/>
</dbReference>
<dbReference type="Gene3D" id="2.40.10.10">
    <property type="entry name" value="Trypsin-like serine proteases"/>
    <property type="match status" value="1"/>
</dbReference>
<evidence type="ECO:0000256" key="1">
    <source>
        <dbReference type="SAM" id="SignalP"/>
    </source>
</evidence>
<dbReference type="InterPro" id="IPR051333">
    <property type="entry name" value="CLIP_Serine_Protease"/>
</dbReference>
<name>T1H485_MEGSC</name>
<feature type="chain" id="PRO_5004577352" description="Peptidase S1 domain-containing protein" evidence="1">
    <location>
        <begin position="17"/>
        <end position="177"/>
    </location>
</feature>
<feature type="signal peptide" evidence="1">
    <location>
        <begin position="1"/>
        <end position="16"/>
    </location>
</feature>
<dbReference type="InterPro" id="IPR043504">
    <property type="entry name" value="Peptidase_S1_PA_chymotrypsin"/>
</dbReference>
<reference evidence="3" key="2">
    <citation type="submission" date="2015-06" db="UniProtKB">
        <authorList>
            <consortium name="EnsemblMetazoa"/>
        </authorList>
    </citation>
    <scope>IDENTIFICATION</scope>
</reference>